<evidence type="ECO:0000313" key="2">
    <source>
        <dbReference type="Proteomes" id="UP000708148"/>
    </source>
</evidence>
<organism evidence="1 2">
    <name type="scientific">Ostreobium quekettii</name>
    <dbReference type="NCBI Taxonomy" id="121088"/>
    <lineage>
        <taxon>Eukaryota</taxon>
        <taxon>Viridiplantae</taxon>
        <taxon>Chlorophyta</taxon>
        <taxon>core chlorophytes</taxon>
        <taxon>Ulvophyceae</taxon>
        <taxon>TCBD clade</taxon>
        <taxon>Bryopsidales</taxon>
        <taxon>Ostreobineae</taxon>
        <taxon>Ostreobiaceae</taxon>
        <taxon>Ostreobium</taxon>
    </lineage>
</organism>
<proteinExistence type="predicted"/>
<reference evidence="1" key="1">
    <citation type="submission" date="2020-12" db="EMBL/GenBank/DDBJ databases">
        <authorList>
            <person name="Iha C."/>
        </authorList>
    </citation>
    <scope>NUCLEOTIDE SEQUENCE</scope>
</reference>
<gene>
    <name evidence="1" type="ORF">OSTQU699_LOCUS9562</name>
</gene>
<dbReference type="EMBL" id="CAJHUC010002694">
    <property type="protein sequence ID" value="CAD7704205.1"/>
    <property type="molecule type" value="Genomic_DNA"/>
</dbReference>
<accession>A0A8S1JDD3</accession>
<sequence length="208" mass="23138">MRTRFAWTLMMYGEKHWPPWNLYSNWALLVRLIGGLSGRTRNATEESVPYNCWRITTMARCVVNCRPCCLAVCVCIATLLGNRSTYPQCATVCSPPVRLAADARIPVSAAFRPTGDKDQEINTMSTTGLHLSVRVAHCKSITSWQAQPNRYLTSHSGTGSLTIFQFNMSIKKSRNIACEGQAVPVIFFRSRQAVSVICSMAHKGTSRS</sequence>
<keyword evidence="2" id="KW-1185">Reference proteome</keyword>
<comment type="caution">
    <text evidence="1">The sequence shown here is derived from an EMBL/GenBank/DDBJ whole genome shotgun (WGS) entry which is preliminary data.</text>
</comment>
<protein>
    <submittedName>
        <fullName evidence="1">Uncharacterized protein</fullName>
    </submittedName>
</protein>
<name>A0A8S1JDD3_9CHLO</name>
<dbReference type="Proteomes" id="UP000708148">
    <property type="component" value="Unassembled WGS sequence"/>
</dbReference>
<dbReference type="AlphaFoldDB" id="A0A8S1JDD3"/>
<evidence type="ECO:0000313" key="1">
    <source>
        <dbReference type="EMBL" id="CAD7704205.1"/>
    </source>
</evidence>